<feature type="transmembrane region" description="Helical" evidence="10">
    <location>
        <begin position="57"/>
        <end position="82"/>
    </location>
</feature>
<evidence type="ECO:0000313" key="11">
    <source>
        <dbReference type="EMBL" id="OOE15018.1"/>
    </source>
</evidence>
<evidence type="ECO:0000256" key="3">
    <source>
        <dbReference type="ARBA" id="ARBA00022679"/>
    </source>
</evidence>
<evidence type="ECO:0000256" key="1">
    <source>
        <dbReference type="ARBA" id="ARBA00022475"/>
    </source>
</evidence>
<accession>A0A1V3GE14</accession>
<evidence type="ECO:0000256" key="10">
    <source>
        <dbReference type="HAMAP-Rule" id="MF_01043"/>
    </source>
</evidence>
<dbReference type="GO" id="GO:0005886">
    <property type="term" value="C:plasma membrane"/>
    <property type="evidence" value="ECO:0007669"/>
    <property type="project" value="UniProtKB-SubCell"/>
</dbReference>
<evidence type="ECO:0000256" key="5">
    <source>
        <dbReference type="ARBA" id="ARBA00022989"/>
    </source>
</evidence>
<evidence type="ECO:0000256" key="9">
    <source>
        <dbReference type="ARBA" id="ARBA00023264"/>
    </source>
</evidence>
<feature type="transmembrane region" description="Helical" evidence="10">
    <location>
        <begin position="13"/>
        <end position="36"/>
    </location>
</feature>
<comment type="subcellular location">
    <subcellularLocation>
        <location evidence="10">Cell membrane</location>
        <topology evidence="10">Multi-pass membrane protein</topology>
    </subcellularLocation>
</comment>
<dbReference type="EMBL" id="MQMF01000001">
    <property type="protein sequence ID" value="OOE15018.1"/>
    <property type="molecule type" value="Genomic_DNA"/>
</dbReference>
<gene>
    <name evidence="10" type="primary">plsY</name>
    <name evidence="11" type="ORF">UN64_06890</name>
</gene>
<dbReference type="EC" id="2.3.1.275" evidence="10"/>
<evidence type="ECO:0000256" key="2">
    <source>
        <dbReference type="ARBA" id="ARBA00022516"/>
    </source>
</evidence>
<dbReference type="PANTHER" id="PTHR30309:SF0">
    <property type="entry name" value="GLYCEROL-3-PHOSPHATE ACYLTRANSFERASE-RELATED"/>
    <property type="match status" value="1"/>
</dbReference>
<comment type="similarity">
    <text evidence="10">Belongs to the PlsY family.</text>
</comment>
<keyword evidence="9 10" id="KW-1208">Phospholipid metabolism</keyword>
<comment type="pathway">
    <text evidence="10">Lipid metabolism; phospholipid metabolism.</text>
</comment>
<keyword evidence="8 10" id="KW-0594">Phospholipid biosynthesis</keyword>
<evidence type="ECO:0000256" key="4">
    <source>
        <dbReference type="ARBA" id="ARBA00022692"/>
    </source>
</evidence>
<keyword evidence="3 10" id="KW-0808">Transferase</keyword>
<keyword evidence="5 10" id="KW-1133">Transmembrane helix</keyword>
<dbReference type="Pfam" id="PF02660">
    <property type="entry name" value="G3P_acyltransf"/>
    <property type="match status" value="1"/>
</dbReference>
<keyword evidence="1 10" id="KW-1003">Cell membrane</keyword>
<sequence>MRKADDHSMEFQWVLYLITSYLVGGLMTGFIVAKVLRGHDLRVMGSGNIGARNAGRVLGPPGFVLTLAGDILKAAAVVWAGIELGFPSYIQLLGFLAVIIGHLYPIFLGFKGGKGVASFIGGLLVFNWLSAVLVGAAFLLFYSIKRSLTVAGLFAFALAPFFYWLLEKQWLETLILIPISLLVLYVQKDDIKERLMLRE</sequence>
<protein>
    <recommendedName>
        <fullName evidence="10">Glycerol-3-phosphate acyltransferase</fullName>
    </recommendedName>
    <alternativeName>
        <fullName evidence="10">Acyl-PO4 G3P acyltransferase</fullName>
    </alternativeName>
    <alternativeName>
        <fullName evidence="10">Acyl-phosphate--glycerol-3-phosphate acyltransferase</fullName>
    </alternativeName>
    <alternativeName>
        <fullName evidence="10">G3P acyltransferase</fullName>
        <shortName evidence="10">GPAT</shortName>
        <ecNumber evidence="10">2.3.1.275</ecNumber>
    </alternativeName>
    <alternativeName>
        <fullName evidence="10">Lysophosphatidic acid synthase</fullName>
        <shortName evidence="10">LPA synthase</shortName>
    </alternativeName>
</protein>
<keyword evidence="4 10" id="KW-0812">Transmembrane</keyword>
<reference evidence="11 12" key="1">
    <citation type="submission" date="2016-11" db="EMBL/GenBank/DDBJ databases">
        <authorList>
            <person name="Jaros S."/>
            <person name="Januszkiewicz K."/>
            <person name="Wedrychowicz H."/>
        </authorList>
    </citation>
    <scope>NUCLEOTIDE SEQUENCE [LARGE SCALE GENOMIC DNA]</scope>
    <source>
        <strain evidence="11 12">Con a/3</strain>
    </source>
</reference>
<feature type="transmembrane region" description="Helical" evidence="10">
    <location>
        <begin position="88"/>
        <end position="107"/>
    </location>
</feature>
<evidence type="ECO:0000256" key="6">
    <source>
        <dbReference type="ARBA" id="ARBA00023098"/>
    </source>
</evidence>
<evidence type="ECO:0000256" key="7">
    <source>
        <dbReference type="ARBA" id="ARBA00023136"/>
    </source>
</evidence>
<comment type="catalytic activity">
    <reaction evidence="10">
        <text>an acyl phosphate + sn-glycerol 3-phosphate = a 1-acyl-sn-glycero-3-phosphate + phosphate</text>
        <dbReference type="Rhea" id="RHEA:34075"/>
        <dbReference type="ChEBI" id="CHEBI:43474"/>
        <dbReference type="ChEBI" id="CHEBI:57597"/>
        <dbReference type="ChEBI" id="CHEBI:57970"/>
        <dbReference type="ChEBI" id="CHEBI:59918"/>
        <dbReference type="EC" id="2.3.1.275"/>
    </reaction>
</comment>
<organism evidence="11 12">
    <name type="scientific">Fictibacillus arsenicus</name>
    <dbReference type="NCBI Taxonomy" id="255247"/>
    <lineage>
        <taxon>Bacteria</taxon>
        <taxon>Bacillati</taxon>
        <taxon>Bacillota</taxon>
        <taxon>Bacilli</taxon>
        <taxon>Bacillales</taxon>
        <taxon>Fictibacillaceae</taxon>
        <taxon>Fictibacillus</taxon>
    </lineage>
</organism>
<dbReference type="InterPro" id="IPR003811">
    <property type="entry name" value="G3P_acylTferase_PlsY"/>
</dbReference>
<dbReference type="SMART" id="SM01207">
    <property type="entry name" value="G3P_acyltransf"/>
    <property type="match status" value="1"/>
</dbReference>
<feature type="transmembrane region" description="Helical" evidence="10">
    <location>
        <begin position="119"/>
        <end position="142"/>
    </location>
</feature>
<comment type="caution">
    <text evidence="11">The sequence shown here is derived from an EMBL/GenBank/DDBJ whole genome shotgun (WGS) entry which is preliminary data.</text>
</comment>
<keyword evidence="2 10" id="KW-0444">Lipid biosynthesis</keyword>
<dbReference type="UniPathway" id="UPA00085"/>
<feature type="transmembrane region" description="Helical" evidence="10">
    <location>
        <begin position="148"/>
        <end position="165"/>
    </location>
</feature>
<name>A0A1V3GE14_9BACL</name>
<dbReference type="PANTHER" id="PTHR30309">
    <property type="entry name" value="INNER MEMBRANE PROTEIN YGIH"/>
    <property type="match status" value="1"/>
</dbReference>
<evidence type="ECO:0000313" key="12">
    <source>
        <dbReference type="Proteomes" id="UP000188597"/>
    </source>
</evidence>
<proteinExistence type="inferred from homology"/>
<keyword evidence="7 10" id="KW-0472">Membrane</keyword>
<dbReference type="AlphaFoldDB" id="A0A1V3GE14"/>
<comment type="function">
    <text evidence="10">Catalyzes the transfer of an acyl group from acyl-phosphate (acyl-PO(4)) to glycerol-3-phosphate (G3P) to form lysophosphatidic acid (LPA). This enzyme utilizes acyl-phosphate as fatty acyl donor, but not acyl-CoA or acyl-ACP.</text>
</comment>
<dbReference type="GO" id="GO:0008654">
    <property type="term" value="P:phospholipid biosynthetic process"/>
    <property type="evidence" value="ECO:0007669"/>
    <property type="project" value="UniProtKB-UniRule"/>
</dbReference>
<dbReference type="GO" id="GO:0043772">
    <property type="term" value="F:acyl-phosphate glycerol-3-phosphate acyltransferase activity"/>
    <property type="evidence" value="ECO:0007669"/>
    <property type="project" value="UniProtKB-UniRule"/>
</dbReference>
<evidence type="ECO:0000256" key="8">
    <source>
        <dbReference type="ARBA" id="ARBA00023209"/>
    </source>
</evidence>
<feature type="transmembrane region" description="Helical" evidence="10">
    <location>
        <begin position="170"/>
        <end position="187"/>
    </location>
</feature>
<keyword evidence="6 10" id="KW-0443">Lipid metabolism</keyword>
<dbReference type="HAMAP" id="MF_01043">
    <property type="entry name" value="PlsY"/>
    <property type="match status" value="1"/>
</dbReference>
<dbReference type="Proteomes" id="UP000188597">
    <property type="component" value="Unassembled WGS sequence"/>
</dbReference>
<comment type="subunit">
    <text evidence="10">Probably interacts with PlsX.</text>
</comment>